<accession>A0A9X1F7Y0</accession>
<evidence type="ECO:0000313" key="2">
    <source>
        <dbReference type="Proteomes" id="UP001138894"/>
    </source>
</evidence>
<protein>
    <submittedName>
        <fullName evidence="1">Uncharacterized protein</fullName>
    </submittedName>
</protein>
<reference evidence="1" key="1">
    <citation type="submission" date="2021-04" db="EMBL/GenBank/DDBJ databases">
        <authorList>
            <person name="Pira H."/>
            <person name="Risdian C."/>
            <person name="Wink J."/>
        </authorList>
    </citation>
    <scope>NUCLEOTIDE SEQUENCE</scope>
    <source>
        <strain evidence="1">WHY3</strain>
    </source>
</reference>
<dbReference type="Proteomes" id="UP001138894">
    <property type="component" value="Unassembled WGS sequence"/>
</dbReference>
<evidence type="ECO:0000313" key="1">
    <source>
        <dbReference type="EMBL" id="MBV7268992.1"/>
    </source>
</evidence>
<proteinExistence type="predicted"/>
<comment type="caution">
    <text evidence="1">The sequence shown here is derived from an EMBL/GenBank/DDBJ whole genome shotgun (WGS) entry which is preliminary data.</text>
</comment>
<name>A0A9X1F7Y0_9FLAO</name>
<dbReference type="EMBL" id="JAGSPD010000005">
    <property type="protein sequence ID" value="MBV7268992.1"/>
    <property type="molecule type" value="Genomic_DNA"/>
</dbReference>
<dbReference type="AlphaFoldDB" id="A0A9X1F7Y0"/>
<dbReference type="RefSeq" id="WP_218545539.1">
    <property type="nucleotide sequence ID" value="NZ_JAGSPD010000005.1"/>
</dbReference>
<sequence length="175" mass="20395">MKQQDHIGFYNWVKFLIAGILMLFFLNSNSQENYVKLPKTQSSCPMIIVNDNIIANESFINKYKTLIIKVRVLKDRHYHTVHRSSNLSENGTVFVELDQKIKTKSQCDLNKFFGIDKNNDVYVNGYLIEDAKYKIAVESIIDIELITPNSTNKLKRKSINVWTITKEEREQGCKQ</sequence>
<organism evidence="1 2">
    <name type="scientific">Winogradskyella luteola</name>
    <dbReference type="NCBI Taxonomy" id="2828330"/>
    <lineage>
        <taxon>Bacteria</taxon>
        <taxon>Pseudomonadati</taxon>
        <taxon>Bacteroidota</taxon>
        <taxon>Flavobacteriia</taxon>
        <taxon>Flavobacteriales</taxon>
        <taxon>Flavobacteriaceae</taxon>
        <taxon>Winogradskyella</taxon>
    </lineage>
</organism>
<gene>
    <name evidence="1" type="ORF">KCG49_07315</name>
</gene>
<keyword evidence="2" id="KW-1185">Reference proteome</keyword>